<evidence type="ECO:0000259" key="1">
    <source>
        <dbReference type="Pfam" id="PF08241"/>
    </source>
</evidence>
<proteinExistence type="predicted"/>
<accession>A0A381QUR3</accession>
<name>A0A381QUR3_9ZZZZ</name>
<dbReference type="CDD" id="cd02440">
    <property type="entry name" value="AdoMet_MTases"/>
    <property type="match status" value="1"/>
</dbReference>
<dbReference type="PANTHER" id="PTHR45036:SF1">
    <property type="entry name" value="METHYLTRANSFERASE LIKE 7A"/>
    <property type="match status" value="1"/>
</dbReference>
<sequence length="209" mass="23572">MKLYDKYILPRILNCTCSLEPISDQRQKVVPHARGNILEVGIGSGLNLPFYETSKVKKIWGLDPSEELHEMAKKVVSGLDLDVEFLLKGAEEIPLIDDSVDTVLITYTMCSIPEVQEAIKEIKRVIKPEGVMIFCEHGKAPDENTLKWQERINPYWKKISGGCNINRDIPNLIKSAGFSITQLETMYLPGTPKILGYNYWGFANITGTK</sequence>
<dbReference type="GO" id="GO:0008757">
    <property type="term" value="F:S-adenosylmethionine-dependent methyltransferase activity"/>
    <property type="evidence" value="ECO:0007669"/>
    <property type="project" value="InterPro"/>
</dbReference>
<dbReference type="InterPro" id="IPR052356">
    <property type="entry name" value="Thiol_S-MT"/>
</dbReference>
<reference evidence="2" key="1">
    <citation type="submission" date="2018-05" db="EMBL/GenBank/DDBJ databases">
        <authorList>
            <person name="Lanie J.A."/>
            <person name="Ng W.-L."/>
            <person name="Kazmierczak K.M."/>
            <person name="Andrzejewski T.M."/>
            <person name="Davidsen T.M."/>
            <person name="Wayne K.J."/>
            <person name="Tettelin H."/>
            <person name="Glass J.I."/>
            <person name="Rusch D."/>
            <person name="Podicherti R."/>
            <person name="Tsui H.-C.T."/>
            <person name="Winkler M.E."/>
        </authorList>
    </citation>
    <scope>NUCLEOTIDE SEQUENCE</scope>
</reference>
<evidence type="ECO:0000313" key="2">
    <source>
        <dbReference type="EMBL" id="SUZ83115.1"/>
    </source>
</evidence>
<dbReference type="InterPro" id="IPR013216">
    <property type="entry name" value="Methyltransf_11"/>
</dbReference>
<feature type="domain" description="Methyltransferase type 11" evidence="1">
    <location>
        <begin position="38"/>
        <end position="134"/>
    </location>
</feature>
<gene>
    <name evidence="2" type="ORF">METZ01_LOCUS35969</name>
</gene>
<dbReference type="SUPFAM" id="SSF53335">
    <property type="entry name" value="S-adenosyl-L-methionine-dependent methyltransferases"/>
    <property type="match status" value="1"/>
</dbReference>
<dbReference type="InterPro" id="IPR029063">
    <property type="entry name" value="SAM-dependent_MTases_sf"/>
</dbReference>
<dbReference type="PANTHER" id="PTHR45036">
    <property type="entry name" value="METHYLTRANSFERASE LIKE 7B"/>
    <property type="match status" value="1"/>
</dbReference>
<protein>
    <recommendedName>
        <fullName evidence="1">Methyltransferase type 11 domain-containing protein</fullName>
    </recommendedName>
</protein>
<dbReference type="AlphaFoldDB" id="A0A381QUR3"/>
<dbReference type="EMBL" id="UINC01001537">
    <property type="protein sequence ID" value="SUZ83115.1"/>
    <property type="molecule type" value="Genomic_DNA"/>
</dbReference>
<dbReference type="Gene3D" id="3.40.50.150">
    <property type="entry name" value="Vaccinia Virus protein VP39"/>
    <property type="match status" value="1"/>
</dbReference>
<dbReference type="Pfam" id="PF08241">
    <property type="entry name" value="Methyltransf_11"/>
    <property type="match status" value="1"/>
</dbReference>
<organism evidence="2">
    <name type="scientific">marine metagenome</name>
    <dbReference type="NCBI Taxonomy" id="408172"/>
    <lineage>
        <taxon>unclassified sequences</taxon>
        <taxon>metagenomes</taxon>
        <taxon>ecological metagenomes</taxon>
    </lineage>
</organism>